<dbReference type="InterPro" id="IPR027417">
    <property type="entry name" value="P-loop_NTPase"/>
</dbReference>
<evidence type="ECO:0000313" key="3">
    <source>
        <dbReference type="Proteomes" id="UP000250321"/>
    </source>
</evidence>
<dbReference type="EMBL" id="PJQY01002217">
    <property type="protein sequence ID" value="PQP95602.1"/>
    <property type="molecule type" value="Genomic_DNA"/>
</dbReference>
<organism evidence="2 3">
    <name type="scientific">Prunus yedoensis var. nudiflora</name>
    <dbReference type="NCBI Taxonomy" id="2094558"/>
    <lineage>
        <taxon>Eukaryota</taxon>
        <taxon>Viridiplantae</taxon>
        <taxon>Streptophyta</taxon>
        <taxon>Embryophyta</taxon>
        <taxon>Tracheophyta</taxon>
        <taxon>Spermatophyta</taxon>
        <taxon>Magnoliopsida</taxon>
        <taxon>eudicotyledons</taxon>
        <taxon>Gunneridae</taxon>
        <taxon>Pentapetalae</taxon>
        <taxon>rosids</taxon>
        <taxon>fabids</taxon>
        <taxon>Rosales</taxon>
        <taxon>Rosaceae</taxon>
        <taxon>Amygdaloideae</taxon>
        <taxon>Amygdaleae</taxon>
        <taxon>Prunus</taxon>
    </lineage>
</organism>
<gene>
    <name evidence="2" type="ORF">Pyn_01262</name>
</gene>
<proteinExistence type="predicted"/>
<name>A0A314XNI5_PRUYE</name>
<dbReference type="STRING" id="2094558.A0A314XNI5"/>
<dbReference type="InterPro" id="IPR002182">
    <property type="entry name" value="NB-ARC"/>
</dbReference>
<feature type="domain" description="NB-ARC" evidence="1">
    <location>
        <begin position="4"/>
        <end position="35"/>
    </location>
</feature>
<dbReference type="AlphaFoldDB" id="A0A314XNI5"/>
<comment type="caution">
    <text evidence="2">The sequence shown here is derived from an EMBL/GenBank/DDBJ whole genome shotgun (WGS) entry which is preliminary data.</text>
</comment>
<protein>
    <recommendedName>
        <fullName evidence="1">NB-ARC domain-containing protein</fullName>
    </recommendedName>
</protein>
<dbReference type="GO" id="GO:0043531">
    <property type="term" value="F:ADP binding"/>
    <property type="evidence" value="ECO:0007669"/>
    <property type="project" value="InterPro"/>
</dbReference>
<sequence length="59" mass="7012">MDQLQNDLRKEIDGKRYLLVLDDVWNDNREKWLSLKNLLMGGARENGVQRGKRANEFNH</sequence>
<reference evidence="2 3" key="1">
    <citation type="submission" date="2018-02" db="EMBL/GenBank/DDBJ databases">
        <title>Draft genome of wild Prunus yedoensis var. nudiflora.</title>
        <authorList>
            <person name="Baek S."/>
            <person name="Kim J.-H."/>
            <person name="Choi K."/>
            <person name="Kim G.-B."/>
            <person name="Cho A."/>
            <person name="Jang H."/>
            <person name="Shin C.-H."/>
            <person name="Yu H.-J."/>
            <person name="Mun J.-H."/>
        </authorList>
    </citation>
    <scope>NUCLEOTIDE SEQUENCE [LARGE SCALE GENOMIC DNA]</scope>
    <source>
        <strain evidence="3">cv. Jeju island</strain>
        <tissue evidence="2">Leaf</tissue>
    </source>
</reference>
<dbReference type="Pfam" id="PF00931">
    <property type="entry name" value="NB-ARC"/>
    <property type="match status" value="1"/>
</dbReference>
<dbReference type="Proteomes" id="UP000250321">
    <property type="component" value="Unassembled WGS sequence"/>
</dbReference>
<accession>A0A314XNI5</accession>
<dbReference type="Gene3D" id="3.40.50.300">
    <property type="entry name" value="P-loop containing nucleotide triphosphate hydrolases"/>
    <property type="match status" value="1"/>
</dbReference>
<dbReference type="OrthoDB" id="1692645at2759"/>
<evidence type="ECO:0000313" key="2">
    <source>
        <dbReference type="EMBL" id="PQP95602.1"/>
    </source>
</evidence>
<keyword evidence="3" id="KW-1185">Reference proteome</keyword>
<evidence type="ECO:0000259" key="1">
    <source>
        <dbReference type="Pfam" id="PF00931"/>
    </source>
</evidence>